<accession>A0A9W7T7R5</accession>
<keyword evidence="4" id="KW-0732">Signal</keyword>
<dbReference type="AlphaFoldDB" id="A0A9W7T7R5"/>
<evidence type="ECO:0000313" key="6">
    <source>
        <dbReference type="Proteomes" id="UP001059041"/>
    </source>
</evidence>
<dbReference type="InterPro" id="IPR003591">
    <property type="entry name" value="Leu-rich_rpt_typical-subtyp"/>
</dbReference>
<dbReference type="OrthoDB" id="8195690at2759"/>
<dbReference type="PRINTS" id="PR00019">
    <property type="entry name" value="LEURICHRPT"/>
</dbReference>
<keyword evidence="1" id="KW-0433">Leucine-rich repeat</keyword>
<dbReference type="PANTHER" id="PTHR24366">
    <property type="entry name" value="IG(IMMUNOGLOBULIN) AND LRR(LEUCINE RICH REPEAT) DOMAINS"/>
    <property type="match status" value="1"/>
</dbReference>
<dbReference type="Gene3D" id="3.80.10.10">
    <property type="entry name" value="Ribonuclease Inhibitor"/>
    <property type="match status" value="4"/>
</dbReference>
<dbReference type="SUPFAM" id="SSF52058">
    <property type="entry name" value="L domain-like"/>
    <property type="match status" value="2"/>
</dbReference>
<evidence type="ECO:0000256" key="3">
    <source>
        <dbReference type="SAM" id="Phobius"/>
    </source>
</evidence>
<keyword evidence="3" id="KW-0812">Transmembrane</keyword>
<reference evidence="5" key="1">
    <citation type="submission" date="2021-02" db="EMBL/GenBank/DDBJ databases">
        <title>Comparative genomics reveals that relaxation of natural selection precedes convergent phenotypic evolution of cavefish.</title>
        <authorList>
            <person name="Peng Z."/>
        </authorList>
    </citation>
    <scope>NUCLEOTIDE SEQUENCE</scope>
    <source>
        <tissue evidence="5">Muscle</tissue>
    </source>
</reference>
<dbReference type="EMBL" id="JAFHDT010000022">
    <property type="protein sequence ID" value="KAI7793258.1"/>
    <property type="molecule type" value="Genomic_DNA"/>
</dbReference>
<keyword evidence="3" id="KW-0472">Membrane</keyword>
<keyword evidence="3" id="KW-1133">Transmembrane helix</keyword>
<sequence>MDVRVWIVMLMVAPVALFRRPAELSLCQVLQKDADCSHLNLRNIPNHLPSGIHTLDLSQNHLQNLTDDSLLSYTAIHHLKLHSNQIEFIQPGVFRDMSHLRVLDLSRNSLDVYGALKTHVGPLPSVHSLDLSGNGLFTHMSDYFLRDAPALTNLSLNGNSITKICRDTFNGSQALQNIDLHNNVIIEIEEGAFESLTDLSELDLSVNSVSCIVDFNLFQLKTLNLSKNSMSSFQTIDSDRDFELLDLDLRENKILDFPVLPRKNRLVYLDLSRNLLRSVNCSGPVDELENQKDSSRRVSKQHQDLPRLMYLDLSYNQLKSLPSSFFGSTDALETLNVSNNCLQSFRVMADGPLNSLRTLDVSFNNLQDLELEEKTLTALEVLHLRGNSLRVLDGNIFSKLPSIHSLHLQQNRLSICPSADGCVSLSSLPTLRYLYLSENTLSSVPREAFRGSPLLILDLSLNPGVEIDAGALSGLETSLGWLYLRGNELRALAVDFTLFSNLKSLDLSVNRLTALSLWSGDSSVESLNLQSNSLVTLAPATVSALQKALKTLYVGSNPLSCCGNSHLLTLLQRDGVSVPDIAAATCWYSKDSRNTEISVSAVRAEHCASVDGNVLLISVLVLLVLGLTVLSTVIFKVCHSRRHAFNRGIRA</sequence>
<evidence type="ECO:0000256" key="4">
    <source>
        <dbReference type="SAM" id="SignalP"/>
    </source>
</evidence>
<protein>
    <submittedName>
        <fullName evidence="5">Glycoprotein A repetitions predominant</fullName>
    </submittedName>
</protein>
<evidence type="ECO:0000256" key="1">
    <source>
        <dbReference type="ARBA" id="ARBA00022614"/>
    </source>
</evidence>
<dbReference type="SMART" id="SM00369">
    <property type="entry name" value="LRR_TYP"/>
    <property type="match status" value="15"/>
</dbReference>
<dbReference type="PANTHER" id="PTHR24366:SF170">
    <property type="entry name" value="RE50361P"/>
    <property type="match status" value="1"/>
</dbReference>
<evidence type="ECO:0000313" key="5">
    <source>
        <dbReference type="EMBL" id="KAI7793258.1"/>
    </source>
</evidence>
<name>A0A9W7T7R5_TRIRA</name>
<proteinExistence type="predicted"/>
<feature type="signal peptide" evidence="4">
    <location>
        <begin position="1"/>
        <end position="18"/>
    </location>
</feature>
<feature type="transmembrane region" description="Helical" evidence="3">
    <location>
        <begin position="614"/>
        <end position="635"/>
    </location>
</feature>
<comment type="caution">
    <text evidence="5">The sequence shown here is derived from an EMBL/GenBank/DDBJ whole genome shotgun (WGS) entry which is preliminary data.</text>
</comment>
<dbReference type="SMART" id="SM00364">
    <property type="entry name" value="LRR_BAC"/>
    <property type="match status" value="6"/>
</dbReference>
<dbReference type="FunFam" id="3.80.10.10:FF:000226">
    <property type="entry name" value="leucine-rich repeat-containing protein 32 isoform X1"/>
    <property type="match status" value="1"/>
</dbReference>
<dbReference type="InterPro" id="IPR001611">
    <property type="entry name" value="Leu-rich_rpt"/>
</dbReference>
<dbReference type="PROSITE" id="PS51450">
    <property type="entry name" value="LRR"/>
    <property type="match status" value="4"/>
</dbReference>
<dbReference type="Proteomes" id="UP001059041">
    <property type="component" value="Linkage Group LG22"/>
</dbReference>
<evidence type="ECO:0000256" key="2">
    <source>
        <dbReference type="ARBA" id="ARBA00022737"/>
    </source>
</evidence>
<feature type="chain" id="PRO_5040930958" evidence="4">
    <location>
        <begin position="19"/>
        <end position="651"/>
    </location>
</feature>
<keyword evidence="6" id="KW-1185">Reference proteome</keyword>
<gene>
    <name evidence="5" type="ORF">IRJ41_010078</name>
</gene>
<organism evidence="5 6">
    <name type="scientific">Triplophysa rosa</name>
    <name type="common">Cave loach</name>
    <dbReference type="NCBI Taxonomy" id="992332"/>
    <lineage>
        <taxon>Eukaryota</taxon>
        <taxon>Metazoa</taxon>
        <taxon>Chordata</taxon>
        <taxon>Craniata</taxon>
        <taxon>Vertebrata</taxon>
        <taxon>Euteleostomi</taxon>
        <taxon>Actinopterygii</taxon>
        <taxon>Neopterygii</taxon>
        <taxon>Teleostei</taxon>
        <taxon>Ostariophysi</taxon>
        <taxon>Cypriniformes</taxon>
        <taxon>Nemacheilidae</taxon>
        <taxon>Triplophysa</taxon>
    </lineage>
</organism>
<keyword evidence="2" id="KW-0677">Repeat</keyword>
<dbReference type="Pfam" id="PF13855">
    <property type="entry name" value="LRR_8"/>
    <property type="match status" value="4"/>
</dbReference>
<dbReference type="InterPro" id="IPR032675">
    <property type="entry name" value="LRR_dom_sf"/>
</dbReference>